<dbReference type="Gramene" id="rna14774">
    <property type="protein sequence ID" value="RHN66714.1"/>
    <property type="gene ID" value="gene14774"/>
</dbReference>
<dbReference type="PANTHER" id="PTHR31099">
    <property type="entry name" value="OS06G0165300 PROTEIN"/>
    <property type="match status" value="1"/>
</dbReference>
<dbReference type="Pfam" id="PF04195">
    <property type="entry name" value="Transposase_28"/>
    <property type="match status" value="1"/>
</dbReference>
<evidence type="ECO:0000313" key="3">
    <source>
        <dbReference type="Proteomes" id="UP000265566"/>
    </source>
</evidence>
<sequence>MYANSGTDPKGGICQVICPYNPSSSSSEGKVLPLMYSGDFEMEQFVEEVRREYSLYTDMPDIDFFRSKLDISATGNEEDVMVLSCDVDERVCDQESASALDESFLMYMAVLEEFGVTIPFTTFEKDVLKFLNVTPSQIRPNSWVFIRGFEILCKALSLEPLVGVFLHFYGTKDVNKGTWISISAHSGKKLFHESKV</sequence>
<gene>
    <name evidence="2" type="ORF">MtrunA17_Chr3g0094461</name>
</gene>
<dbReference type="EMBL" id="PSQE01000003">
    <property type="protein sequence ID" value="RHN66714.1"/>
    <property type="molecule type" value="Genomic_DNA"/>
</dbReference>
<evidence type="ECO:0000259" key="1">
    <source>
        <dbReference type="Pfam" id="PF04195"/>
    </source>
</evidence>
<accession>A0A396IQS2</accession>
<dbReference type="PANTHER" id="PTHR31099:SF49">
    <property type="entry name" value="MYOSIN HEAVY CHAIN-LIKE PROTEIN"/>
    <property type="match status" value="1"/>
</dbReference>
<evidence type="ECO:0000313" key="2">
    <source>
        <dbReference type="EMBL" id="RHN66714.1"/>
    </source>
</evidence>
<dbReference type="Proteomes" id="UP000265566">
    <property type="component" value="Chromosome 3"/>
</dbReference>
<proteinExistence type="predicted"/>
<comment type="caution">
    <text evidence="2">The sequence shown here is derived from an EMBL/GenBank/DDBJ whole genome shotgun (WGS) entry which is preliminary data.</text>
</comment>
<organism evidence="2 3">
    <name type="scientific">Medicago truncatula</name>
    <name type="common">Barrel medic</name>
    <name type="synonym">Medicago tribuloides</name>
    <dbReference type="NCBI Taxonomy" id="3880"/>
    <lineage>
        <taxon>Eukaryota</taxon>
        <taxon>Viridiplantae</taxon>
        <taxon>Streptophyta</taxon>
        <taxon>Embryophyta</taxon>
        <taxon>Tracheophyta</taxon>
        <taxon>Spermatophyta</taxon>
        <taxon>Magnoliopsida</taxon>
        <taxon>eudicotyledons</taxon>
        <taxon>Gunneridae</taxon>
        <taxon>Pentapetalae</taxon>
        <taxon>rosids</taxon>
        <taxon>fabids</taxon>
        <taxon>Fabales</taxon>
        <taxon>Fabaceae</taxon>
        <taxon>Papilionoideae</taxon>
        <taxon>50 kb inversion clade</taxon>
        <taxon>NPAAA clade</taxon>
        <taxon>Hologalegina</taxon>
        <taxon>IRL clade</taxon>
        <taxon>Trifolieae</taxon>
        <taxon>Medicago</taxon>
    </lineage>
</organism>
<protein>
    <submittedName>
        <fullName evidence="2">Putative transposase (Putative), gypsy type</fullName>
    </submittedName>
</protein>
<feature type="domain" description="Transposase (putative) gypsy type" evidence="1">
    <location>
        <begin position="113"/>
        <end position="170"/>
    </location>
</feature>
<dbReference type="AlphaFoldDB" id="A0A396IQS2"/>
<reference evidence="3" key="1">
    <citation type="journal article" date="2018" name="Nat. Plants">
        <title>Whole-genome landscape of Medicago truncatula symbiotic genes.</title>
        <authorList>
            <person name="Pecrix Y."/>
            <person name="Staton S.E."/>
            <person name="Sallet E."/>
            <person name="Lelandais-Briere C."/>
            <person name="Moreau S."/>
            <person name="Carrere S."/>
            <person name="Blein T."/>
            <person name="Jardinaud M.F."/>
            <person name="Latrasse D."/>
            <person name="Zouine M."/>
            <person name="Zahm M."/>
            <person name="Kreplak J."/>
            <person name="Mayjonade B."/>
            <person name="Satge C."/>
            <person name="Perez M."/>
            <person name="Cauet S."/>
            <person name="Marande W."/>
            <person name="Chantry-Darmon C."/>
            <person name="Lopez-Roques C."/>
            <person name="Bouchez O."/>
            <person name="Berard A."/>
            <person name="Debelle F."/>
            <person name="Munos S."/>
            <person name="Bendahmane A."/>
            <person name="Berges H."/>
            <person name="Niebel A."/>
            <person name="Buitink J."/>
            <person name="Frugier F."/>
            <person name="Benhamed M."/>
            <person name="Crespi M."/>
            <person name="Gouzy J."/>
            <person name="Gamas P."/>
        </authorList>
    </citation>
    <scope>NUCLEOTIDE SEQUENCE [LARGE SCALE GENOMIC DNA]</scope>
    <source>
        <strain evidence="3">cv. Jemalong A17</strain>
    </source>
</reference>
<dbReference type="InterPro" id="IPR007321">
    <property type="entry name" value="Transposase_28"/>
</dbReference>
<name>A0A396IQS2_MEDTR</name>